<dbReference type="Gene3D" id="2.60.40.10">
    <property type="entry name" value="Immunoglobulins"/>
    <property type="match status" value="4"/>
</dbReference>
<sequence length="2038" mass="209358">MRFFAGETRKERVRSVSTVVAGVTVPAILAMLAIINPGVKIAEVDLNDGAVWVTNAQGLKLGRYNAKVQELNGGLIASDPGFDVLQDAQTILVSEPTKLSVVDPATVTLTTQAEIPARSQVSMGAGVVAVVGPDGAVWVRTAASLESIDAVTDADLDLGDGARAVVTTTGTVLAFDPADGTVHRVELAPDGLQVSEVGSLKDAAGVVPEEVTAVGDTLVMRAGSRLYGDGWTRDFADQGASLVLQQTGPGSRVVLAATTTRLLSIDLDKGSSSAIETKGNGLPARPVALGACIYGAWASTTGNYVSQCGGADPELVDLAEMTAADTLVFRVNRSVIVLNDTAQGRMWLPDDLPQVQNPNWDDIEQEEEPEDRQDESDSMETVQQVLSQCTEQSLAPGASDDEIGVRPGRTAILEVLGNDTAGECGIIAISEFEPIPAEFGRIESIYGGRALQIEVAPDARGAVTFTYTITDGRGQNPPSTATVTLTARDDSENNDPVEIRKGSAEVEQGATIEYDALANFTDPDGDDLVLVSATTDGTGTVRARQDGVLTFIAEGDQLGRQTLQLVVSDGTAQVTGTMTVDVRAAGSVPPRIDPVHAVTYVGSPVDVDVLASVHSASREPARLATVDEVAGTTIATNLDDGRFTFTATNPGTYYVGFTVVAAPQQAVGLARIDVREWPSEPLPPVAVRDIALLPAGGEVTIDPLANDVDPGGGVLVLTSMTTQDGSALQVAVLDHRLVRITSRLALTVPETVSYVISNGVAEARGEILVVPVQPSSQQRAPVVRDLDVSVRTGGVVTIEALAAAFDADGDTMTLVPELPEPLSAGQGLLFASGDTLRYQAPDSPMTVRAVFSVRDSAGNVGSGQVTISVHASAPESKAPPQPKNLTARTFAGETVRIPVPLTGIDGDGDGVTLLGQGDTAPLKGRIVAIGADWIDYEALPGETGTDTFTYAVEDWVGQRALGTVRVGIATRPSEAMPIVARNDEVTVQPGQRVEVRVLRNDVDPSGGELTLLDELVVPEGVSAHVEGRRIVVDTPATVTDPISITYTVTNERGGQASAVLTLFIVANAVIAPPIAGDVIVAPLEVVDKSTVEVNVLAVAENPSGPMSDIAVSVPSSHASVASVTASGGVLVTLTDRAETIPYLLTNTRPEANGAKAYAFISVPALGDFPPILRPKARELRVASGAELVIPIAEFVQVGTGKTARIGAAGQVSATRSDGSDLIVDEATLRFVSAPGYAGPASVTFQVTDGSSRDDANGRRATLTLPITVYTEDDFPPTFTPQILDIGQGDVGTTANLLAYTKGPQGADAAQTYTYRLAGAATAGFVVTIDGTKLSVSVAADVPRGTVGAVPITLGYGRAGTMDVQVSFKVTASGRVLATASAFNLVGNAGEETRVDVLTGSSNPFPGEPLSVVGATVVTGTGTAVVSGSSVLVRPTEGFVGELVVRYRLRDATNDALREVEGKITVVVRDKPATPAAPRVGDVTSQTVVLAWDAPANNGTPITGYRVTRGSGQTTACATTTCTITGLTNGTDYTFTVAAQNAVGWSAESPPSAKATPDAVPDTPGAPTLTAGDGQITVNWTAPANQGTPIEKYTVMLSGGGAQSKVVSATSVTFTGLANGTGYTAQVRAHNKATPAEGGPWSPSNGQPVTPAGLPGAPTVTAQRTNDVFGGAIKVAWTPGSWNGDSSGGFTVTMTGQGTVTRDYEPGATSDDFTAVNGVTYTFSVVARNKAGTGPAGTATAQTYGTPGKPVAGTTTPINGRAFGDGQVQLNWSAPAETGGVGIAYYLLNDTERVTSTSAVKGGLPGGTASPTYTLVACNTKDVCGDEVTLGSATPLTKPAAPSVTVAGGLNKAIVSWVGNGNGNGGADVTYQYALGSSPDVWSTASGTSLALDITLPDTENSRVIEVLVRAVNSEGQSPVGRSSGTVTRPREPNAPTSVDLTGSGPKTLNISWPNAEGNGTAVSKYRYRIVRGGTEGDWVEVGLVNSVSITGVDAGQVKVDVQAYNGAGAGWSPSKRSGNFTVEAEAPTTPDPGTGDGG</sequence>
<dbReference type="InterPro" id="IPR013783">
    <property type="entry name" value="Ig-like_fold"/>
</dbReference>
<keyword evidence="5" id="KW-0472">Membrane</keyword>
<keyword evidence="2" id="KW-0378">Hydrolase</keyword>
<evidence type="ECO:0000259" key="6">
    <source>
        <dbReference type="PROSITE" id="PS50853"/>
    </source>
</evidence>
<feature type="compositionally biased region" description="Low complexity" evidence="4">
    <location>
        <begin position="1731"/>
        <end position="1747"/>
    </location>
</feature>
<gene>
    <name evidence="7" type="ORF">SAMN05216410_3309</name>
</gene>
<feature type="region of interest" description="Disordered" evidence="4">
    <location>
        <begin position="1731"/>
        <end position="1750"/>
    </location>
</feature>
<evidence type="ECO:0000256" key="2">
    <source>
        <dbReference type="ARBA" id="ARBA00023295"/>
    </source>
</evidence>
<evidence type="ECO:0000256" key="1">
    <source>
        <dbReference type="ARBA" id="ARBA00022737"/>
    </source>
</evidence>
<dbReference type="GO" id="GO:0016798">
    <property type="term" value="F:hydrolase activity, acting on glycosyl bonds"/>
    <property type="evidence" value="ECO:0007669"/>
    <property type="project" value="UniProtKB-KW"/>
</dbReference>
<keyword evidence="3" id="KW-0624">Polysaccharide degradation</keyword>
<evidence type="ECO:0000313" key="8">
    <source>
        <dbReference type="Proteomes" id="UP000199039"/>
    </source>
</evidence>
<protein>
    <submittedName>
        <fullName evidence="7">Fibronectin type III domain-containing protein</fullName>
    </submittedName>
</protein>
<dbReference type="Pfam" id="PF00041">
    <property type="entry name" value="fn3"/>
    <property type="match status" value="2"/>
</dbReference>
<keyword evidence="2" id="KW-0326">Glycosidase</keyword>
<dbReference type="SMART" id="SM00060">
    <property type="entry name" value="FN3"/>
    <property type="match status" value="5"/>
</dbReference>
<evidence type="ECO:0000313" key="7">
    <source>
        <dbReference type="EMBL" id="SDD43163.1"/>
    </source>
</evidence>
<dbReference type="PANTHER" id="PTHR13817">
    <property type="entry name" value="TITIN"/>
    <property type="match status" value="1"/>
</dbReference>
<feature type="transmembrane region" description="Helical" evidence="5">
    <location>
        <begin position="12"/>
        <end position="35"/>
    </location>
</feature>
<dbReference type="RefSeq" id="WP_139185847.1">
    <property type="nucleotide sequence ID" value="NZ_FMYH01000007.1"/>
</dbReference>
<dbReference type="Proteomes" id="UP000199039">
    <property type="component" value="Unassembled WGS sequence"/>
</dbReference>
<organism evidence="7 8">
    <name type="scientific">Sanguibacter gelidistatuariae</name>
    <dbReference type="NCBI Taxonomy" id="1814289"/>
    <lineage>
        <taxon>Bacteria</taxon>
        <taxon>Bacillati</taxon>
        <taxon>Actinomycetota</taxon>
        <taxon>Actinomycetes</taxon>
        <taxon>Micrococcales</taxon>
        <taxon>Sanguibacteraceae</taxon>
        <taxon>Sanguibacter</taxon>
    </lineage>
</organism>
<feature type="domain" description="Fibronectin type-III" evidence="6">
    <location>
        <begin position="1559"/>
        <end position="1652"/>
    </location>
</feature>
<keyword evidence="8" id="KW-1185">Reference proteome</keyword>
<dbReference type="InterPro" id="IPR036116">
    <property type="entry name" value="FN3_sf"/>
</dbReference>
<feature type="domain" description="Fibronectin type-III" evidence="6">
    <location>
        <begin position="1653"/>
        <end position="1748"/>
    </location>
</feature>
<feature type="region of interest" description="Disordered" evidence="4">
    <location>
        <begin position="1632"/>
        <end position="1657"/>
    </location>
</feature>
<evidence type="ECO:0000256" key="5">
    <source>
        <dbReference type="SAM" id="Phobius"/>
    </source>
</evidence>
<reference evidence="7 8" key="1">
    <citation type="submission" date="2016-09" db="EMBL/GenBank/DDBJ databases">
        <authorList>
            <person name="Capua I."/>
            <person name="De Benedictis P."/>
            <person name="Joannis T."/>
            <person name="Lombin L.H."/>
            <person name="Cattoli G."/>
        </authorList>
    </citation>
    <scope>NUCLEOTIDE SEQUENCE [LARGE SCALE GENOMIC DNA]</scope>
    <source>
        <strain evidence="7 8">ISLP-3</strain>
    </source>
</reference>
<dbReference type="InterPro" id="IPR003961">
    <property type="entry name" value="FN3_dom"/>
</dbReference>
<dbReference type="PRINTS" id="PR00014">
    <property type="entry name" value="FNTYPEIII"/>
</dbReference>
<feature type="compositionally biased region" description="Polar residues" evidence="4">
    <location>
        <begin position="1914"/>
        <end position="1926"/>
    </location>
</feature>
<dbReference type="Pfam" id="PF17963">
    <property type="entry name" value="Big_9"/>
    <property type="match status" value="6"/>
</dbReference>
<evidence type="ECO:0000256" key="3">
    <source>
        <dbReference type="ARBA" id="ARBA00023326"/>
    </source>
</evidence>
<feature type="compositionally biased region" description="Low complexity" evidence="4">
    <location>
        <begin position="2027"/>
        <end position="2038"/>
    </location>
</feature>
<feature type="region of interest" description="Disordered" evidence="4">
    <location>
        <begin position="1546"/>
        <end position="1572"/>
    </location>
</feature>
<feature type="region of interest" description="Disordered" evidence="4">
    <location>
        <begin position="1914"/>
        <end position="1947"/>
    </location>
</feature>
<dbReference type="SUPFAM" id="SSF49265">
    <property type="entry name" value="Fibronectin type III"/>
    <property type="match status" value="3"/>
</dbReference>
<keyword evidence="3" id="KW-0119">Carbohydrate metabolism</keyword>
<dbReference type="GO" id="GO:0000272">
    <property type="term" value="P:polysaccharide catabolic process"/>
    <property type="evidence" value="ECO:0007669"/>
    <property type="project" value="UniProtKB-KW"/>
</dbReference>
<feature type="region of interest" description="Disordered" evidence="4">
    <location>
        <begin position="2007"/>
        <end position="2038"/>
    </location>
</feature>
<dbReference type="STRING" id="1814289.SAMN05216410_3309"/>
<keyword evidence="5" id="KW-1133">Transmembrane helix</keyword>
<dbReference type="CDD" id="cd00063">
    <property type="entry name" value="FN3"/>
    <property type="match status" value="3"/>
</dbReference>
<proteinExistence type="predicted"/>
<dbReference type="PROSITE" id="PS50853">
    <property type="entry name" value="FN3"/>
    <property type="match status" value="4"/>
</dbReference>
<dbReference type="PANTHER" id="PTHR13817:SF73">
    <property type="entry name" value="FIBRONECTIN TYPE-III DOMAIN-CONTAINING PROTEIN"/>
    <property type="match status" value="1"/>
</dbReference>
<dbReference type="InterPro" id="IPR050964">
    <property type="entry name" value="Striated_Muscle_Regulatory"/>
</dbReference>
<name>A0A1G6UPE8_9MICO</name>
<feature type="domain" description="Fibronectin type-III" evidence="6">
    <location>
        <begin position="1837"/>
        <end position="1932"/>
    </location>
</feature>
<accession>A0A1G6UPE8</accession>
<feature type="compositionally biased region" description="Polar residues" evidence="4">
    <location>
        <begin position="1934"/>
        <end position="1947"/>
    </location>
</feature>
<evidence type="ECO:0000256" key="4">
    <source>
        <dbReference type="SAM" id="MobiDB-lite"/>
    </source>
</evidence>
<keyword evidence="5" id="KW-0812">Transmembrane</keyword>
<keyword evidence="1" id="KW-0677">Repeat</keyword>
<dbReference type="OrthoDB" id="5241356at2"/>
<feature type="domain" description="Fibronectin type-III" evidence="6">
    <location>
        <begin position="1473"/>
        <end position="1558"/>
    </location>
</feature>
<dbReference type="EMBL" id="FMYH01000007">
    <property type="protein sequence ID" value="SDD43163.1"/>
    <property type="molecule type" value="Genomic_DNA"/>
</dbReference>